<comment type="caution">
    <text evidence="1">The sequence shown here is derived from an EMBL/GenBank/DDBJ whole genome shotgun (WGS) entry which is preliminary data.</text>
</comment>
<dbReference type="Proteomes" id="UP000746535">
    <property type="component" value="Unassembled WGS sequence"/>
</dbReference>
<name>A0ABX0YAL3_9PSED</name>
<evidence type="ECO:0000313" key="1">
    <source>
        <dbReference type="EMBL" id="NJP00267.1"/>
    </source>
</evidence>
<dbReference type="EMBL" id="JAAVJI010000002">
    <property type="protein sequence ID" value="NJP00267.1"/>
    <property type="molecule type" value="Genomic_DNA"/>
</dbReference>
<reference evidence="1 2" key="1">
    <citation type="submission" date="2020-03" db="EMBL/GenBank/DDBJ databases">
        <authorList>
            <person name="Wang L."/>
            <person name="He N."/>
            <person name="Li Y."/>
            <person name="Fang Y."/>
            <person name="Zhang F."/>
        </authorList>
    </citation>
    <scope>NUCLEOTIDE SEQUENCE [LARGE SCALE GENOMIC DNA]</scope>
    <source>
        <strain evidence="2">hsmgli-8</strain>
    </source>
</reference>
<proteinExistence type="predicted"/>
<evidence type="ECO:0000313" key="2">
    <source>
        <dbReference type="Proteomes" id="UP000746535"/>
    </source>
</evidence>
<accession>A0ABX0YAL3</accession>
<gene>
    <name evidence="1" type="ORF">HBH25_05265</name>
</gene>
<dbReference type="RefSeq" id="WP_168082232.1">
    <property type="nucleotide sequence ID" value="NZ_JAAVJI010000002.1"/>
</dbReference>
<organism evidence="1 2">
    <name type="scientific">Pseudomonas quercus</name>
    <dbReference type="NCBI Taxonomy" id="2722792"/>
    <lineage>
        <taxon>Bacteria</taxon>
        <taxon>Pseudomonadati</taxon>
        <taxon>Pseudomonadota</taxon>
        <taxon>Gammaproteobacteria</taxon>
        <taxon>Pseudomonadales</taxon>
        <taxon>Pseudomonadaceae</taxon>
        <taxon>Pseudomonas</taxon>
    </lineage>
</organism>
<protein>
    <submittedName>
        <fullName evidence="1">Energy transducer TonB</fullName>
    </submittedName>
</protein>
<keyword evidence="2" id="KW-1185">Reference proteome</keyword>
<sequence>MTDLISPPVGYLSPVGNFSRRNTQTLGGVSHLWQDFFASALKPAPEGEADTATDAPPFVLPAPVNADGEPVAGAQWLQQVHEQRGCDIAEQVIEPPKPLFLPIAEFDTDLLPPAAVPYPAEELQAQQLELDLDTGWRRPIVFANGKPLPEPGPAPKPRALYLPIAEFETDLLPPANVPFDEQTLIYQQREFDFDTGWARPIVLQNLRVTA</sequence>